<dbReference type="EMBL" id="CAJEWN010001990">
    <property type="protein sequence ID" value="CAD2201315.1"/>
    <property type="molecule type" value="Genomic_DNA"/>
</dbReference>
<accession>A0A6V7XPW1</accession>
<name>A0A6V7XPW1_MELEN</name>
<protein>
    <submittedName>
        <fullName evidence="1">Uncharacterized protein</fullName>
    </submittedName>
</protein>
<comment type="caution">
    <text evidence="1">The sequence shown here is derived from an EMBL/GenBank/DDBJ whole genome shotgun (WGS) entry which is preliminary data.</text>
</comment>
<gene>
    <name evidence="1" type="ORF">MENT_LOCUS54852</name>
</gene>
<organism evidence="1 2">
    <name type="scientific">Meloidogyne enterolobii</name>
    <name type="common">Root-knot nematode worm</name>
    <name type="synonym">Meloidogyne mayaguensis</name>
    <dbReference type="NCBI Taxonomy" id="390850"/>
    <lineage>
        <taxon>Eukaryota</taxon>
        <taxon>Metazoa</taxon>
        <taxon>Ecdysozoa</taxon>
        <taxon>Nematoda</taxon>
        <taxon>Chromadorea</taxon>
        <taxon>Rhabditida</taxon>
        <taxon>Tylenchina</taxon>
        <taxon>Tylenchomorpha</taxon>
        <taxon>Tylenchoidea</taxon>
        <taxon>Meloidogynidae</taxon>
        <taxon>Meloidogyninae</taxon>
        <taxon>Meloidogyne</taxon>
    </lineage>
</organism>
<evidence type="ECO:0000313" key="1">
    <source>
        <dbReference type="EMBL" id="CAD2201315.1"/>
    </source>
</evidence>
<proteinExistence type="predicted"/>
<sequence length="131" mass="15230">MFQQGNSTGLLHSSPPIFPQFLNEKQNFNKKESTALTQLMEIFNQKEIAKESTSQQQQSLNDYKQISGKEQKLLKYCDSDEQIDQMLDEMVKNKEKISNKREKNLCILPLPVPIPIIVPVTNDFLFKYFSK</sequence>
<dbReference type="Proteomes" id="UP000580250">
    <property type="component" value="Unassembled WGS sequence"/>
</dbReference>
<evidence type="ECO:0000313" key="2">
    <source>
        <dbReference type="Proteomes" id="UP000580250"/>
    </source>
</evidence>
<dbReference type="AlphaFoldDB" id="A0A6V7XPW1"/>
<reference evidence="1 2" key="1">
    <citation type="submission" date="2020-08" db="EMBL/GenBank/DDBJ databases">
        <authorList>
            <person name="Koutsovoulos G."/>
            <person name="Danchin GJ E."/>
        </authorList>
    </citation>
    <scope>NUCLEOTIDE SEQUENCE [LARGE SCALE GENOMIC DNA]</scope>
</reference>